<dbReference type="RefSeq" id="XP_064664996.1">
    <property type="nucleotide sequence ID" value="XM_064809911.1"/>
</dbReference>
<feature type="transmembrane region" description="Helical" evidence="1">
    <location>
        <begin position="136"/>
        <end position="156"/>
    </location>
</feature>
<keyword evidence="1" id="KW-1133">Transmembrane helix</keyword>
<comment type="caution">
    <text evidence="2">The sequence shown here is derived from an EMBL/GenBank/DDBJ whole genome shotgun (WGS) entry which is preliminary data.</text>
</comment>
<evidence type="ECO:0000256" key="1">
    <source>
        <dbReference type="SAM" id="Phobius"/>
    </source>
</evidence>
<keyword evidence="1" id="KW-0812">Transmembrane</keyword>
<feature type="transmembrane region" description="Helical" evidence="1">
    <location>
        <begin position="67"/>
        <end position="86"/>
    </location>
</feature>
<evidence type="ECO:0000313" key="2">
    <source>
        <dbReference type="EMBL" id="KAK4107426.1"/>
    </source>
</evidence>
<feature type="transmembrane region" description="Helical" evidence="1">
    <location>
        <begin position="93"/>
        <end position="116"/>
    </location>
</feature>
<dbReference type="EMBL" id="MU853374">
    <property type="protein sequence ID" value="KAK4107426.1"/>
    <property type="molecule type" value="Genomic_DNA"/>
</dbReference>
<feature type="transmembrane region" description="Helical" evidence="1">
    <location>
        <begin position="192"/>
        <end position="210"/>
    </location>
</feature>
<reference evidence="2" key="1">
    <citation type="journal article" date="2023" name="Mol. Phylogenet. Evol.">
        <title>Genome-scale phylogeny and comparative genomics of the fungal order Sordariales.</title>
        <authorList>
            <person name="Hensen N."/>
            <person name="Bonometti L."/>
            <person name="Westerberg I."/>
            <person name="Brannstrom I.O."/>
            <person name="Guillou S."/>
            <person name="Cros-Aarteil S."/>
            <person name="Calhoun S."/>
            <person name="Haridas S."/>
            <person name="Kuo A."/>
            <person name="Mondo S."/>
            <person name="Pangilinan J."/>
            <person name="Riley R."/>
            <person name="LaButti K."/>
            <person name="Andreopoulos B."/>
            <person name="Lipzen A."/>
            <person name="Chen C."/>
            <person name="Yan M."/>
            <person name="Daum C."/>
            <person name="Ng V."/>
            <person name="Clum A."/>
            <person name="Steindorff A."/>
            <person name="Ohm R.A."/>
            <person name="Martin F."/>
            <person name="Silar P."/>
            <person name="Natvig D.O."/>
            <person name="Lalanne C."/>
            <person name="Gautier V."/>
            <person name="Ament-Velasquez S.L."/>
            <person name="Kruys A."/>
            <person name="Hutchinson M.I."/>
            <person name="Powell A.J."/>
            <person name="Barry K."/>
            <person name="Miller A.N."/>
            <person name="Grigoriev I.V."/>
            <person name="Debuchy R."/>
            <person name="Gladieux P."/>
            <person name="Hiltunen Thoren M."/>
            <person name="Johannesson H."/>
        </authorList>
    </citation>
    <scope>NUCLEOTIDE SEQUENCE</scope>
    <source>
        <strain evidence="2">CBS 508.74</strain>
    </source>
</reference>
<reference evidence="2" key="2">
    <citation type="submission" date="2023-05" db="EMBL/GenBank/DDBJ databases">
        <authorList>
            <consortium name="Lawrence Berkeley National Laboratory"/>
            <person name="Steindorff A."/>
            <person name="Hensen N."/>
            <person name="Bonometti L."/>
            <person name="Westerberg I."/>
            <person name="Brannstrom I.O."/>
            <person name="Guillou S."/>
            <person name="Cros-Aarteil S."/>
            <person name="Calhoun S."/>
            <person name="Haridas S."/>
            <person name="Kuo A."/>
            <person name="Mondo S."/>
            <person name="Pangilinan J."/>
            <person name="Riley R."/>
            <person name="Labutti K."/>
            <person name="Andreopoulos B."/>
            <person name="Lipzen A."/>
            <person name="Chen C."/>
            <person name="Yanf M."/>
            <person name="Daum C."/>
            <person name="Ng V."/>
            <person name="Clum A."/>
            <person name="Ohm R."/>
            <person name="Martin F."/>
            <person name="Silar P."/>
            <person name="Natvig D."/>
            <person name="Lalanne C."/>
            <person name="Gautier V."/>
            <person name="Ament-Velasquez S.L."/>
            <person name="Kruys A."/>
            <person name="Hutchinson M.I."/>
            <person name="Powell A.J."/>
            <person name="Barry K."/>
            <person name="Miller A.N."/>
            <person name="Grigoriev I.V."/>
            <person name="Debuchy R."/>
            <person name="Gladieux P."/>
            <person name="Thoren M.H."/>
            <person name="Johannesson H."/>
        </authorList>
    </citation>
    <scope>NUCLEOTIDE SEQUENCE</scope>
    <source>
        <strain evidence="2">CBS 508.74</strain>
    </source>
</reference>
<gene>
    <name evidence="2" type="ORF">N656DRAFT_513162</name>
</gene>
<dbReference type="GeneID" id="89934035"/>
<feature type="transmembrane region" description="Helical" evidence="1">
    <location>
        <begin position="163"/>
        <end position="180"/>
    </location>
</feature>
<dbReference type="Proteomes" id="UP001302812">
    <property type="component" value="Unassembled WGS sequence"/>
</dbReference>
<dbReference type="AlphaFoldDB" id="A0AAN6T7S4"/>
<name>A0AAN6T7S4_9PEZI</name>
<proteinExistence type="predicted"/>
<protein>
    <recommendedName>
        <fullName evidence="4">Transmembrane protein</fullName>
    </recommendedName>
</protein>
<evidence type="ECO:0008006" key="4">
    <source>
        <dbReference type="Google" id="ProtNLM"/>
    </source>
</evidence>
<keyword evidence="3" id="KW-1185">Reference proteome</keyword>
<organism evidence="2 3">
    <name type="scientific">Canariomyces notabilis</name>
    <dbReference type="NCBI Taxonomy" id="2074819"/>
    <lineage>
        <taxon>Eukaryota</taxon>
        <taxon>Fungi</taxon>
        <taxon>Dikarya</taxon>
        <taxon>Ascomycota</taxon>
        <taxon>Pezizomycotina</taxon>
        <taxon>Sordariomycetes</taxon>
        <taxon>Sordariomycetidae</taxon>
        <taxon>Sordariales</taxon>
        <taxon>Chaetomiaceae</taxon>
        <taxon>Canariomyces</taxon>
    </lineage>
</organism>
<accession>A0AAN6T7S4</accession>
<evidence type="ECO:0000313" key="3">
    <source>
        <dbReference type="Proteomes" id="UP001302812"/>
    </source>
</evidence>
<keyword evidence="1" id="KW-0472">Membrane</keyword>
<sequence>MISSASFSFRARSSAAFLSSSSNLSSSSRLMRSSSSFLTLSFLILSSSAMAGWCSASNLISRLMRSSSSFLTLSFFSLFSSAMVAWRSASNLICLALSFFFLSSTSSFSLASASAFTSHCLPIPFPPFGFLLSLLYRRFPGFFLSPLCCLQLFTLGSDRRRQLLFLFLECCLQFPLGVLFDPLQSLSPPLSFIFVAIVVPGFFAPLLLLLGEL</sequence>